<dbReference type="EMBL" id="VOBR01000012">
    <property type="protein sequence ID" value="TWP50559.1"/>
    <property type="molecule type" value="Genomic_DNA"/>
</dbReference>
<name>A0A563ESB7_9PSEU</name>
<dbReference type="AlphaFoldDB" id="A0A563ESB7"/>
<gene>
    <name evidence="1" type="ORF">FKR81_20555</name>
</gene>
<accession>A0A563ESB7</accession>
<dbReference type="RefSeq" id="WP_146353721.1">
    <property type="nucleotide sequence ID" value="NZ_VOBR01000012.1"/>
</dbReference>
<sequence>MSEATHVIRVATTSRPRAIIASAMLVVVASGLLGTPRAHAGEPVGTAGITPQRGCIVGICGHVVNLLDSQSVLVQLDSEYRWVRPRSGSGGGDVDKVFVPKGCSFAVLRDFVPVTWGYGGHRIHTGEFVVVHGASCLG</sequence>
<keyword evidence="2" id="KW-1185">Reference proteome</keyword>
<protein>
    <submittedName>
        <fullName evidence="1">Uncharacterized protein</fullName>
    </submittedName>
</protein>
<proteinExistence type="predicted"/>
<evidence type="ECO:0000313" key="1">
    <source>
        <dbReference type="EMBL" id="TWP50559.1"/>
    </source>
</evidence>
<evidence type="ECO:0000313" key="2">
    <source>
        <dbReference type="Proteomes" id="UP000316639"/>
    </source>
</evidence>
<organism evidence="1 2">
    <name type="scientific">Lentzea tibetensis</name>
    <dbReference type="NCBI Taxonomy" id="2591470"/>
    <lineage>
        <taxon>Bacteria</taxon>
        <taxon>Bacillati</taxon>
        <taxon>Actinomycetota</taxon>
        <taxon>Actinomycetes</taxon>
        <taxon>Pseudonocardiales</taxon>
        <taxon>Pseudonocardiaceae</taxon>
        <taxon>Lentzea</taxon>
    </lineage>
</organism>
<comment type="caution">
    <text evidence="1">The sequence shown here is derived from an EMBL/GenBank/DDBJ whole genome shotgun (WGS) entry which is preliminary data.</text>
</comment>
<dbReference type="Proteomes" id="UP000316639">
    <property type="component" value="Unassembled WGS sequence"/>
</dbReference>
<reference evidence="1 2" key="1">
    <citation type="submission" date="2019-07" db="EMBL/GenBank/DDBJ databases">
        <title>Lentzea xizangensis sp. nov., isolated from Qinghai-Tibetan Plateau Soils.</title>
        <authorList>
            <person name="Huang J."/>
        </authorList>
    </citation>
    <scope>NUCLEOTIDE SEQUENCE [LARGE SCALE GENOMIC DNA]</scope>
    <source>
        <strain evidence="1 2">FXJ1.1311</strain>
    </source>
</reference>